<keyword evidence="4" id="KW-1185">Reference proteome</keyword>
<dbReference type="EMBL" id="BAABLO010000011">
    <property type="protein sequence ID" value="GAA4727185.1"/>
    <property type="molecule type" value="Genomic_DNA"/>
</dbReference>
<dbReference type="Proteomes" id="UP001500556">
    <property type="component" value="Unassembled WGS sequence"/>
</dbReference>
<dbReference type="PANTHER" id="PTHR12631">
    <property type="entry name" value="ALPHA-L-IDURONIDASE"/>
    <property type="match status" value="1"/>
</dbReference>
<organism evidence="3 4">
    <name type="scientific">Pedococcus ginsenosidimutans</name>
    <dbReference type="NCBI Taxonomy" id="490570"/>
    <lineage>
        <taxon>Bacteria</taxon>
        <taxon>Bacillati</taxon>
        <taxon>Actinomycetota</taxon>
        <taxon>Actinomycetes</taxon>
        <taxon>Micrococcales</taxon>
        <taxon>Intrasporangiaceae</taxon>
        <taxon>Pedococcus</taxon>
    </lineage>
</organism>
<feature type="signal peptide" evidence="2">
    <location>
        <begin position="1"/>
        <end position="34"/>
    </location>
</feature>
<dbReference type="InterPro" id="IPR017853">
    <property type="entry name" value="GH"/>
</dbReference>
<reference evidence="4" key="1">
    <citation type="journal article" date="2019" name="Int. J. Syst. Evol. Microbiol.">
        <title>The Global Catalogue of Microorganisms (GCM) 10K type strain sequencing project: providing services to taxonomists for standard genome sequencing and annotation.</title>
        <authorList>
            <consortium name="The Broad Institute Genomics Platform"/>
            <consortium name="The Broad Institute Genome Sequencing Center for Infectious Disease"/>
            <person name="Wu L."/>
            <person name="Ma J."/>
        </authorList>
    </citation>
    <scope>NUCLEOTIDE SEQUENCE [LARGE SCALE GENOMIC DNA]</scope>
    <source>
        <strain evidence="4">JCM 18961</strain>
    </source>
</reference>
<dbReference type="Gene3D" id="3.20.20.80">
    <property type="entry name" value="Glycosidases"/>
    <property type="match status" value="1"/>
</dbReference>
<evidence type="ECO:0000313" key="3">
    <source>
        <dbReference type="EMBL" id="GAA4727185.1"/>
    </source>
</evidence>
<name>A0ABP8YGY8_9MICO</name>
<proteinExistence type="predicted"/>
<evidence type="ECO:0000256" key="1">
    <source>
        <dbReference type="SAM" id="MobiDB-lite"/>
    </source>
</evidence>
<comment type="caution">
    <text evidence="3">The sequence shown here is derived from an EMBL/GenBank/DDBJ whole genome shotgun (WGS) entry which is preliminary data.</text>
</comment>
<feature type="region of interest" description="Disordered" evidence="1">
    <location>
        <begin position="33"/>
        <end position="70"/>
    </location>
</feature>
<dbReference type="PROSITE" id="PS51257">
    <property type="entry name" value="PROKAR_LIPOPROTEIN"/>
    <property type="match status" value="1"/>
</dbReference>
<accession>A0ABP8YGY8</accession>
<evidence type="ECO:0000313" key="4">
    <source>
        <dbReference type="Proteomes" id="UP001500556"/>
    </source>
</evidence>
<feature type="chain" id="PRO_5047321693" evidence="2">
    <location>
        <begin position="35"/>
        <end position="501"/>
    </location>
</feature>
<gene>
    <name evidence="3" type="ORF">GCM10025782_27160</name>
</gene>
<sequence length="501" mass="53372">MTTRLRTVRARAAAALVAALAVAGLVGCSGTSSADRSLDTGHPATSSGSGWGTPPPGGTTGGTAGPATPMGAKWDWGRFTEFSPFLKSVSGGNTYYEVVWCDIEKKQGSPDWSALDRIATRSRDVGATLMLKLRVGRCWATSGDAQHQRGSKSKTESAMPTDLGAYKAWVHEAVTRYSKLGVHEYAIENEINSAGFWAGTPEQFTTLAKTASAEIRASDPQAKVVDAGLSSTSYGYGIADWLLQQGREAEAVSAYNAYFERRIGTRGDQIVAVRTKADLEAALRSDQGARNLTYLDLMRQLAASKVTDVRQIHFYEKYSSVPVLFDYLKAHTPYGTPIQAWEVGSFDKSGATTDDATKSEEVLKTMSLVLAEGATVAIWLPLAFDPGGRNGDEPRYGLLEPNGQLRQAGRIFQAMVEASRGAKAVRISVDGMTGVGFDKGTTATAFVWSDSSAVVQLPDGAKAASVESLDKTSAGTTATLGATPQRLVLPVPTATFLKEQR</sequence>
<evidence type="ECO:0000256" key="2">
    <source>
        <dbReference type="SAM" id="SignalP"/>
    </source>
</evidence>
<dbReference type="InterPro" id="IPR051923">
    <property type="entry name" value="Glycosyl_Hydrolase_39"/>
</dbReference>
<dbReference type="SUPFAM" id="SSF51445">
    <property type="entry name" value="(Trans)glycosidases"/>
    <property type="match status" value="1"/>
</dbReference>
<dbReference type="RefSeq" id="WP_345504061.1">
    <property type="nucleotide sequence ID" value="NZ_BAABLO010000011.1"/>
</dbReference>
<dbReference type="PANTHER" id="PTHR12631:SF10">
    <property type="entry name" value="BETA-XYLOSIDASE-LIKE PROTEIN-RELATED"/>
    <property type="match status" value="1"/>
</dbReference>
<keyword evidence="2" id="KW-0732">Signal</keyword>
<protein>
    <submittedName>
        <fullName evidence="3">Uncharacterized protein</fullName>
    </submittedName>
</protein>